<dbReference type="RefSeq" id="WP_066489736.1">
    <property type="nucleotide sequence ID" value="NZ_CP013389.1"/>
</dbReference>
<sequence length="314" mass="34544">MDNTAETPETQQNDVLDAGLDDPAADLGEQDIQPAANGEQPETPEGGPEGSAGEGDTDDELTLQFGDEAPPASASQEQQNAPQWVKDLRKQYAEAQRKLREFEAKEKTQQQSQQTQPPTLGPKPKLEEFDYDEGKFDDALGKWYDAKRQVDAAEAEKRQAAEARQRAIQERQEGYIKEARELRVKDYQDAETEVVAALSVEQQGILLAGADKPALLVYALGRNPTKLQPLAQIKDPVRFAFAAAKLEKELKVTSARTVNKPAPEGRISSSSGTPAAGGGERKLEQLRAEAEKTGDYSKVLAYKQQLKRAQNQRK</sequence>
<accession>A0A1B4G337</accession>
<feature type="compositionally biased region" description="Polar residues" evidence="2">
    <location>
        <begin position="73"/>
        <end position="82"/>
    </location>
</feature>
<feature type="coiled-coil region" evidence="1">
    <location>
        <begin position="146"/>
        <end position="173"/>
    </location>
</feature>
<evidence type="ECO:0000256" key="2">
    <source>
        <dbReference type="SAM" id="MobiDB-lite"/>
    </source>
</evidence>
<evidence type="ECO:0008006" key="5">
    <source>
        <dbReference type="Google" id="ProtNLM"/>
    </source>
</evidence>
<evidence type="ECO:0000313" key="3">
    <source>
        <dbReference type="EMBL" id="AOJ10347.1"/>
    </source>
</evidence>
<evidence type="ECO:0000313" key="4">
    <source>
        <dbReference type="Proteomes" id="UP000067711"/>
    </source>
</evidence>
<feature type="compositionally biased region" description="Low complexity" evidence="2">
    <location>
        <begin position="109"/>
        <end position="118"/>
    </location>
</feature>
<dbReference type="AlphaFoldDB" id="A0A1B4G337"/>
<dbReference type="EMBL" id="CP013389">
    <property type="protein sequence ID" value="AOJ10347.1"/>
    <property type="molecule type" value="Genomic_DNA"/>
</dbReference>
<feature type="region of interest" description="Disordered" evidence="2">
    <location>
        <begin position="253"/>
        <end position="292"/>
    </location>
</feature>
<reference evidence="3 4" key="1">
    <citation type="submission" date="2015-12" db="EMBL/GenBank/DDBJ databases">
        <title>Diversity of Burkholderia near neighbor genomes.</title>
        <authorList>
            <person name="Sahl J."/>
            <person name="Wagner D."/>
            <person name="Keim P."/>
        </authorList>
    </citation>
    <scope>NUCLEOTIDE SEQUENCE [LARGE SCALE GENOMIC DNA]</scope>
    <source>
        <strain evidence="3 4">BDU8</strain>
    </source>
</reference>
<proteinExistence type="predicted"/>
<organism evidence="3 4">
    <name type="scientific">Burkholderia mayonis</name>
    <dbReference type="NCBI Taxonomy" id="1385591"/>
    <lineage>
        <taxon>Bacteria</taxon>
        <taxon>Pseudomonadati</taxon>
        <taxon>Pseudomonadota</taxon>
        <taxon>Betaproteobacteria</taxon>
        <taxon>Burkholderiales</taxon>
        <taxon>Burkholderiaceae</taxon>
        <taxon>Burkholderia</taxon>
        <taxon>pseudomallei group</taxon>
    </lineage>
</organism>
<protein>
    <recommendedName>
        <fullName evidence="5">Scaffolding protein</fullName>
    </recommendedName>
</protein>
<feature type="compositionally biased region" description="Polar residues" evidence="2">
    <location>
        <begin position="1"/>
        <end position="13"/>
    </location>
</feature>
<name>A0A1B4G337_9BURK</name>
<evidence type="ECO:0000256" key="1">
    <source>
        <dbReference type="SAM" id="Coils"/>
    </source>
</evidence>
<keyword evidence="1" id="KW-0175">Coiled coil</keyword>
<feature type="compositionally biased region" description="Basic and acidic residues" evidence="2">
    <location>
        <begin position="279"/>
        <end position="292"/>
    </location>
</feature>
<dbReference type="Proteomes" id="UP000067711">
    <property type="component" value="Chromosome 1"/>
</dbReference>
<gene>
    <name evidence="3" type="ORF">WS71_24365</name>
</gene>
<feature type="compositionally biased region" description="Basic and acidic residues" evidence="2">
    <location>
        <begin position="86"/>
        <end position="108"/>
    </location>
</feature>
<feature type="region of interest" description="Disordered" evidence="2">
    <location>
        <begin position="1"/>
        <end position="132"/>
    </location>
</feature>